<dbReference type="RefSeq" id="WP_202827399.1">
    <property type="nucleotide sequence ID" value="NZ_JAEUXJ010000009.1"/>
</dbReference>
<reference evidence="4 5" key="1">
    <citation type="submission" date="2021-01" db="EMBL/GenBank/DDBJ databases">
        <title>Belnapia mucosa sp. nov. and Belnapia arida sp. nov., isolated from the Tabernas Desert (Almeria, Spain).</title>
        <authorList>
            <person name="Molina-Menor E."/>
            <person name="Vidal-Verdu A."/>
            <person name="Calonge A."/>
            <person name="Satari L."/>
            <person name="Pereto Magraner J."/>
            <person name="Porcar Miralles M."/>
        </authorList>
    </citation>
    <scope>NUCLEOTIDE SEQUENCE [LARGE SCALE GENOMIC DNA]</scope>
    <source>
        <strain evidence="4 5">T6</strain>
    </source>
</reference>
<dbReference type="InterPro" id="IPR050557">
    <property type="entry name" value="RTX_toxin/Mannuronan_C5-epim"/>
</dbReference>
<evidence type="ECO:0000256" key="3">
    <source>
        <dbReference type="SAM" id="MobiDB-lite"/>
    </source>
</evidence>
<comment type="caution">
    <text evidence="4">The sequence shown here is derived from an EMBL/GenBank/DDBJ whole genome shotgun (WGS) entry which is preliminary data.</text>
</comment>
<dbReference type="InterPro" id="IPR018511">
    <property type="entry name" value="Hemolysin-typ_Ca-bd_CS"/>
</dbReference>
<dbReference type="PRINTS" id="PR00313">
    <property type="entry name" value="CABNDNGRPT"/>
</dbReference>
<dbReference type="Pfam" id="PF00353">
    <property type="entry name" value="HemolysinCabind"/>
    <property type="match status" value="3"/>
</dbReference>
<dbReference type="PROSITE" id="PS00330">
    <property type="entry name" value="HEMOLYSIN_CALCIUM"/>
    <property type="match status" value="2"/>
</dbReference>
<feature type="compositionally biased region" description="Gly residues" evidence="3">
    <location>
        <begin position="113"/>
        <end position="135"/>
    </location>
</feature>
<dbReference type="PANTHER" id="PTHR38340:SF1">
    <property type="entry name" value="S-LAYER PROTEIN"/>
    <property type="match status" value="1"/>
</dbReference>
<evidence type="ECO:0000313" key="4">
    <source>
        <dbReference type="EMBL" id="MBL6457660.1"/>
    </source>
</evidence>
<organism evidence="4 5">
    <name type="scientific">Belnapia mucosa</name>
    <dbReference type="NCBI Taxonomy" id="2804532"/>
    <lineage>
        <taxon>Bacteria</taxon>
        <taxon>Pseudomonadati</taxon>
        <taxon>Pseudomonadota</taxon>
        <taxon>Alphaproteobacteria</taxon>
        <taxon>Acetobacterales</taxon>
        <taxon>Roseomonadaceae</taxon>
        <taxon>Belnapia</taxon>
    </lineage>
</organism>
<feature type="region of interest" description="Disordered" evidence="3">
    <location>
        <begin position="96"/>
        <end position="155"/>
    </location>
</feature>
<proteinExistence type="predicted"/>
<keyword evidence="5" id="KW-1185">Reference proteome</keyword>
<protein>
    <submittedName>
        <fullName evidence="4">Calcium-binding protein</fullName>
    </submittedName>
</protein>
<dbReference type="PANTHER" id="PTHR38340">
    <property type="entry name" value="S-LAYER PROTEIN"/>
    <property type="match status" value="1"/>
</dbReference>
<comment type="subcellular location">
    <subcellularLocation>
        <location evidence="1">Secreted</location>
    </subcellularLocation>
</comment>
<dbReference type="Gene3D" id="2.150.10.10">
    <property type="entry name" value="Serralysin-like metalloprotease, C-terminal"/>
    <property type="match status" value="2"/>
</dbReference>
<name>A0ABS1V7N5_9PROT</name>
<dbReference type="SUPFAM" id="SSF51120">
    <property type="entry name" value="beta-Roll"/>
    <property type="match status" value="2"/>
</dbReference>
<keyword evidence="2" id="KW-0964">Secreted</keyword>
<accession>A0ABS1V7N5</accession>
<dbReference type="Proteomes" id="UP000606490">
    <property type="component" value="Unassembled WGS sequence"/>
</dbReference>
<sequence length="289" mass="29105">MDYASIIGGNGTHLAFDAIPRGVDAFYHVDSNLPVLDLSGRTGDSLVDAAGNAHALHILLGKGSDTVQTGSGDDIIFGGKGGDSIDAGGGNNFVAGDQGRDAIQAGDGHDTLSGGGNDDTINGGGGNDHLDGGNGSDLLVGGAGQDTLVGDEGNDDLYGGDGADWLLGGNGNDLLNGGSGNDTMLGGNGNDTLSGGTGEDLLVGGNGHDDFYFADGFGHDQIADFTAQDRLVFASDLDGSGIRTPQDLAPLVSGNHLMTKITIGENTVVIHGVDKDSFLDNLSHWVKIV</sequence>
<gene>
    <name evidence="4" type="ORF">JMJ55_20190</name>
</gene>
<dbReference type="InterPro" id="IPR011049">
    <property type="entry name" value="Serralysin-like_metalloprot_C"/>
</dbReference>
<evidence type="ECO:0000256" key="1">
    <source>
        <dbReference type="ARBA" id="ARBA00004613"/>
    </source>
</evidence>
<dbReference type="EMBL" id="JAEUXJ010000009">
    <property type="protein sequence ID" value="MBL6457660.1"/>
    <property type="molecule type" value="Genomic_DNA"/>
</dbReference>
<evidence type="ECO:0000256" key="2">
    <source>
        <dbReference type="ARBA" id="ARBA00022525"/>
    </source>
</evidence>
<evidence type="ECO:0000313" key="5">
    <source>
        <dbReference type="Proteomes" id="UP000606490"/>
    </source>
</evidence>
<dbReference type="InterPro" id="IPR001343">
    <property type="entry name" value="Hemolysn_Ca-bd"/>
</dbReference>